<evidence type="ECO:0000259" key="1">
    <source>
        <dbReference type="Pfam" id="PF01205"/>
    </source>
</evidence>
<proteinExistence type="predicted"/>
<evidence type="ECO:0000259" key="2">
    <source>
        <dbReference type="Pfam" id="PF09186"/>
    </source>
</evidence>
<accession>A0A645I0K1</accession>
<name>A0A645I0K1_9ZZZZ</name>
<reference evidence="3" key="1">
    <citation type="submission" date="2019-08" db="EMBL/GenBank/DDBJ databases">
        <authorList>
            <person name="Kucharzyk K."/>
            <person name="Murdoch R.W."/>
            <person name="Higgins S."/>
            <person name="Loffler F."/>
        </authorList>
    </citation>
    <scope>NUCLEOTIDE SEQUENCE</scope>
</reference>
<comment type="caution">
    <text evidence="3">The sequence shown here is derived from an EMBL/GenBank/DDBJ whole genome shotgun (WGS) entry which is preliminary data.</text>
</comment>
<dbReference type="InterPro" id="IPR035647">
    <property type="entry name" value="EFG_III/V"/>
</dbReference>
<dbReference type="Gene3D" id="3.30.230.30">
    <property type="entry name" value="Impact, N-terminal domain"/>
    <property type="match status" value="1"/>
</dbReference>
<dbReference type="AlphaFoldDB" id="A0A645I0K1"/>
<dbReference type="InterPro" id="IPR015269">
    <property type="entry name" value="UPF0029_Impact_C"/>
</dbReference>
<dbReference type="SUPFAM" id="SSF54211">
    <property type="entry name" value="Ribosomal protein S5 domain 2-like"/>
    <property type="match status" value="1"/>
</dbReference>
<organism evidence="3">
    <name type="scientific">bioreactor metagenome</name>
    <dbReference type="NCBI Taxonomy" id="1076179"/>
    <lineage>
        <taxon>unclassified sequences</taxon>
        <taxon>metagenomes</taxon>
        <taxon>ecological metagenomes</taxon>
    </lineage>
</organism>
<dbReference type="InterPro" id="IPR020568">
    <property type="entry name" value="Ribosomal_Su5_D2-typ_SF"/>
</dbReference>
<dbReference type="InterPro" id="IPR036956">
    <property type="entry name" value="Impact_N_sf"/>
</dbReference>
<dbReference type="EMBL" id="VSSQ01104175">
    <property type="protein sequence ID" value="MPN44778.1"/>
    <property type="molecule type" value="Genomic_DNA"/>
</dbReference>
<sequence length="132" mass="14164">MLEVLLREGLTDCVLVVTRFFGGILLGTGGLARAYSHCAKLAVNAGGIAEMRLCDSAEIECDYGLYGRIAALIPEQGGVIHDTGFTDIVEIKFTMPRGLMEPLQAKLTEMSAGSLNIRITGEMYTAFTVSES</sequence>
<dbReference type="Pfam" id="PF09186">
    <property type="entry name" value="DUF1949"/>
    <property type="match status" value="1"/>
</dbReference>
<dbReference type="Gene3D" id="3.30.70.240">
    <property type="match status" value="1"/>
</dbReference>
<dbReference type="SUPFAM" id="SSF54980">
    <property type="entry name" value="EF-G C-terminal domain-like"/>
    <property type="match status" value="1"/>
</dbReference>
<evidence type="ECO:0000313" key="3">
    <source>
        <dbReference type="EMBL" id="MPN44778.1"/>
    </source>
</evidence>
<dbReference type="InterPro" id="IPR001498">
    <property type="entry name" value="Impact_N"/>
</dbReference>
<evidence type="ECO:0008006" key="4">
    <source>
        <dbReference type="Google" id="ProtNLM"/>
    </source>
</evidence>
<gene>
    <name evidence="3" type="ORF">SDC9_192343</name>
</gene>
<dbReference type="Pfam" id="PF01205">
    <property type="entry name" value="Impact_N"/>
    <property type="match status" value="1"/>
</dbReference>
<feature type="domain" description="UPF0029" evidence="2">
    <location>
        <begin position="59"/>
        <end position="113"/>
    </location>
</feature>
<protein>
    <recommendedName>
        <fullName evidence="4">IMPACT family member YigZ</fullName>
    </recommendedName>
</protein>
<feature type="domain" description="Impact N-terminal" evidence="1">
    <location>
        <begin position="1"/>
        <end position="42"/>
    </location>
</feature>